<proteinExistence type="predicted"/>
<comment type="caution">
    <text evidence="3">The sequence shown here is derived from an EMBL/GenBank/DDBJ whole genome shotgun (WGS) entry which is preliminary data.</text>
</comment>
<feature type="transmembrane region" description="Helical" evidence="2">
    <location>
        <begin position="297"/>
        <end position="315"/>
    </location>
</feature>
<evidence type="ECO:0000256" key="1">
    <source>
        <dbReference type="SAM" id="MobiDB-lite"/>
    </source>
</evidence>
<feature type="region of interest" description="Disordered" evidence="1">
    <location>
        <begin position="160"/>
        <end position="294"/>
    </location>
</feature>
<evidence type="ECO:0000313" key="3">
    <source>
        <dbReference type="EMBL" id="MFC4562674.1"/>
    </source>
</evidence>
<evidence type="ECO:0000256" key="2">
    <source>
        <dbReference type="SAM" id="Phobius"/>
    </source>
</evidence>
<keyword evidence="4" id="KW-1185">Reference proteome</keyword>
<dbReference type="EMBL" id="JBHSFQ010000010">
    <property type="protein sequence ID" value="MFC4562674.1"/>
    <property type="molecule type" value="Genomic_DNA"/>
</dbReference>
<keyword evidence="2" id="KW-1133">Transmembrane helix</keyword>
<evidence type="ECO:0000313" key="4">
    <source>
        <dbReference type="Proteomes" id="UP001595923"/>
    </source>
</evidence>
<gene>
    <name evidence="3" type="ORF">ACFO4E_12480</name>
</gene>
<dbReference type="RefSeq" id="WP_378574071.1">
    <property type="nucleotide sequence ID" value="NZ_JBHSFQ010000010.1"/>
</dbReference>
<name>A0ABV9DWH4_9ACTN</name>
<organism evidence="3 4">
    <name type="scientific">Nocardiopsis mangrovi</name>
    <dbReference type="NCBI Taxonomy" id="1179818"/>
    <lineage>
        <taxon>Bacteria</taxon>
        <taxon>Bacillati</taxon>
        <taxon>Actinomycetota</taxon>
        <taxon>Actinomycetes</taxon>
        <taxon>Streptosporangiales</taxon>
        <taxon>Nocardiopsidaceae</taxon>
        <taxon>Nocardiopsis</taxon>
    </lineage>
</organism>
<feature type="region of interest" description="Disordered" evidence="1">
    <location>
        <begin position="105"/>
        <end position="125"/>
    </location>
</feature>
<sequence>MQQSGTESSGAARPRLPLHRIAAIPLGTLFIGSTLVAFGAPAWAAPAPDDTAPTVTLIGHETDIKAEETATLTLAVNGEPADGGRFCLFTPGVDNGFEVHDFVSDDQATDSSPASAAVTGEPEETVDVTATVDYAPAPEGTDCAAVKDDAVTVQTAPVRVTVEPTAPSPDPTSPPPSSPPPSTTPPEEEEPSDPPSSPTSSAPTSPPEDDRPSSTATASRPAPPHSPVTTSGPADRDADDRDRPELPTDAPELPPIDPGGPGLGDGDLADLPTVEPGDGGDGDTSAAAASEPAASSAVTPAVLLLFLLLLLLLTAPLSPTRRVRIGGAYKGRRRRS</sequence>
<dbReference type="Proteomes" id="UP001595923">
    <property type="component" value="Unassembled WGS sequence"/>
</dbReference>
<feature type="compositionally biased region" description="Pro residues" evidence="1">
    <location>
        <begin position="166"/>
        <end position="184"/>
    </location>
</feature>
<reference evidence="4" key="1">
    <citation type="journal article" date="2019" name="Int. J. Syst. Evol. Microbiol.">
        <title>The Global Catalogue of Microorganisms (GCM) 10K type strain sequencing project: providing services to taxonomists for standard genome sequencing and annotation.</title>
        <authorList>
            <consortium name="The Broad Institute Genomics Platform"/>
            <consortium name="The Broad Institute Genome Sequencing Center for Infectious Disease"/>
            <person name="Wu L."/>
            <person name="Ma J."/>
        </authorList>
    </citation>
    <scope>NUCLEOTIDE SEQUENCE [LARGE SCALE GENOMIC DNA]</scope>
    <source>
        <strain evidence="4">XZYJ18</strain>
    </source>
</reference>
<feature type="compositionally biased region" description="Low complexity" evidence="1">
    <location>
        <begin position="283"/>
        <end position="294"/>
    </location>
</feature>
<keyword evidence="2" id="KW-0812">Transmembrane</keyword>
<protein>
    <submittedName>
        <fullName evidence="3">Uncharacterized protein</fullName>
    </submittedName>
</protein>
<feature type="transmembrane region" description="Helical" evidence="2">
    <location>
        <begin position="21"/>
        <end position="44"/>
    </location>
</feature>
<accession>A0ABV9DWH4</accession>
<keyword evidence="2" id="KW-0472">Membrane</keyword>
<feature type="compositionally biased region" description="Basic and acidic residues" evidence="1">
    <location>
        <begin position="234"/>
        <end position="246"/>
    </location>
</feature>